<proteinExistence type="predicted"/>
<reference evidence="1" key="1">
    <citation type="submission" date="2020-07" db="EMBL/GenBank/DDBJ databases">
        <title>Ethylene signaling mediates host invasion by parasitic plants.</title>
        <authorList>
            <person name="Yoshida S."/>
        </authorList>
    </citation>
    <scope>NUCLEOTIDE SEQUENCE</scope>
    <source>
        <strain evidence="1">Okayama</strain>
    </source>
</reference>
<dbReference type="OrthoDB" id="10590710at2759"/>
<protein>
    <submittedName>
        <fullName evidence="1">Mitochondrial adenine nucleotide transporter adnt1</fullName>
    </submittedName>
</protein>
<dbReference type="EMBL" id="BMAC01000143">
    <property type="protein sequence ID" value="GFP87393.1"/>
    <property type="molecule type" value="Genomic_DNA"/>
</dbReference>
<name>A0A830BTT7_9LAMI</name>
<gene>
    <name evidence="1" type="ORF">PHJA_000883000</name>
</gene>
<keyword evidence="2" id="KW-1185">Reference proteome</keyword>
<accession>A0A830BTT7</accession>
<sequence>MDRYFNPNATLSSMANCSSQIQTNHAAMDSSLFSYGYNIHVAIAVANSQWLLFDFVSIYHAWDDSSPVSRLAKGACAGIIVMSATYSMDMVRGRQRY</sequence>
<dbReference type="Proteomes" id="UP000653305">
    <property type="component" value="Unassembled WGS sequence"/>
</dbReference>
<comment type="caution">
    <text evidence="1">The sequence shown here is derived from an EMBL/GenBank/DDBJ whole genome shotgun (WGS) entry which is preliminary data.</text>
</comment>
<dbReference type="AlphaFoldDB" id="A0A830BTT7"/>
<evidence type="ECO:0000313" key="2">
    <source>
        <dbReference type="Proteomes" id="UP000653305"/>
    </source>
</evidence>
<organism evidence="1 2">
    <name type="scientific">Phtheirospermum japonicum</name>
    <dbReference type="NCBI Taxonomy" id="374723"/>
    <lineage>
        <taxon>Eukaryota</taxon>
        <taxon>Viridiplantae</taxon>
        <taxon>Streptophyta</taxon>
        <taxon>Embryophyta</taxon>
        <taxon>Tracheophyta</taxon>
        <taxon>Spermatophyta</taxon>
        <taxon>Magnoliopsida</taxon>
        <taxon>eudicotyledons</taxon>
        <taxon>Gunneridae</taxon>
        <taxon>Pentapetalae</taxon>
        <taxon>asterids</taxon>
        <taxon>lamiids</taxon>
        <taxon>Lamiales</taxon>
        <taxon>Orobanchaceae</taxon>
        <taxon>Orobanchaceae incertae sedis</taxon>
        <taxon>Phtheirospermum</taxon>
    </lineage>
</organism>
<evidence type="ECO:0000313" key="1">
    <source>
        <dbReference type="EMBL" id="GFP87393.1"/>
    </source>
</evidence>